<gene>
    <name evidence="2" type="ORF">HEQ75_12015</name>
</gene>
<name>A0ABX1E9I5_9PROT</name>
<proteinExistence type="predicted"/>
<reference evidence="2 3" key="1">
    <citation type="submission" date="2020-03" db="EMBL/GenBank/DDBJ databases">
        <title>Roseomonas selenitidurans sp. nov. isolated from urban soil.</title>
        <authorList>
            <person name="Liu H."/>
        </authorList>
    </citation>
    <scope>NUCLEOTIDE SEQUENCE [LARGE SCALE GENOMIC DNA]</scope>
    <source>
        <strain evidence="2 3">BU-1</strain>
    </source>
</reference>
<evidence type="ECO:0000313" key="3">
    <source>
        <dbReference type="Proteomes" id="UP000787635"/>
    </source>
</evidence>
<comment type="caution">
    <text evidence="2">The sequence shown here is derived from an EMBL/GenBank/DDBJ whole genome shotgun (WGS) entry which is preliminary data.</text>
</comment>
<dbReference type="RefSeq" id="WP_168030768.1">
    <property type="nucleotide sequence ID" value="NZ_JAAVNE010000017.1"/>
</dbReference>
<keyword evidence="1" id="KW-0732">Signal</keyword>
<evidence type="ECO:0000256" key="1">
    <source>
        <dbReference type="SAM" id="SignalP"/>
    </source>
</evidence>
<dbReference type="EMBL" id="JAAVNE010000017">
    <property type="protein sequence ID" value="NKC31585.1"/>
    <property type="molecule type" value="Genomic_DNA"/>
</dbReference>
<protein>
    <submittedName>
        <fullName evidence="2">Uncharacterized protein</fullName>
    </submittedName>
</protein>
<feature type="signal peptide" evidence="1">
    <location>
        <begin position="1"/>
        <end position="25"/>
    </location>
</feature>
<sequence>MTRFNRFATALFAAGALGFAVPALAEDGFPRVVGSGENASVEYGAAPQQNIVGGGRVTVREDADGSVQLRHADDRYAQPGRQGVQAVTVGSGENTRTVWVPAGTDAATAQRLANGFQG</sequence>
<evidence type="ECO:0000313" key="2">
    <source>
        <dbReference type="EMBL" id="NKC31585.1"/>
    </source>
</evidence>
<feature type="chain" id="PRO_5045932283" evidence="1">
    <location>
        <begin position="26"/>
        <end position="118"/>
    </location>
</feature>
<dbReference type="Proteomes" id="UP000787635">
    <property type="component" value="Unassembled WGS sequence"/>
</dbReference>
<accession>A0ABX1E9I5</accession>
<keyword evidence="3" id="KW-1185">Reference proteome</keyword>
<organism evidence="2 3">
    <name type="scientific">Falsiroseomonas selenitidurans</name>
    <dbReference type="NCBI Taxonomy" id="2716335"/>
    <lineage>
        <taxon>Bacteria</taxon>
        <taxon>Pseudomonadati</taxon>
        <taxon>Pseudomonadota</taxon>
        <taxon>Alphaproteobacteria</taxon>
        <taxon>Acetobacterales</taxon>
        <taxon>Roseomonadaceae</taxon>
        <taxon>Falsiroseomonas</taxon>
    </lineage>
</organism>